<dbReference type="Proteomes" id="UP000673691">
    <property type="component" value="Unassembled WGS sequence"/>
</dbReference>
<name>A0A8H7ZNP1_9FUNG</name>
<protein>
    <recommendedName>
        <fullName evidence="1">Malic enzyme NAD-binding domain-containing protein</fullName>
    </recommendedName>
</protein>
<dbReference type="EMBL" id="JAEFCI010011774">
    <property type="protein sequence ID" value="KAG5456420.1"/>
    <property type="molecule type" value="Genomic_DNA"/>
</dbReference>
<dbReference type="InterPro" id="IPR036291">
    <property type="entry name" value="NAD(P)-bd_dom_sf"/>
</dbReference>
<dbReference type="SUPFAM" id="SSF51735">
    <property type="entry name" value="NAD(P)-binding Rossmann-fold domains"/>
    <property type="match status" value="1"/>
</dbReference>
<dbReference type="OrthoDB" id="5365701at2759"/>
<evidence type="ECO:0000259" key="1">
    <source>
        <dbReference type="Pfam" id="PF03949"/>
    </source>
</evidence>
<keyword evidence="3" id="KW-1185">Reference proteome</keyword>
<dbReference type="GO" id="GO:0051287">
    <property type="term" value="F:NAD binding"/>
    <property type="evidence" value="ECO:0007669"/>
    <property type="project" value="InterPro"/>
</dbReference>
<dbReference type="Gene3D" id="3.40.50.720">
    <property type="entry name" value="NAD(P)-binding Rossmann-like Domain"/>
    <property type="match status" value="1"/>
</dbReference>
<dbReference type="InterPro" id="IPR012302">
    <property type="entry name" value="Malic_NAD-bd"/>
</dbReference>
<feature type="non-terminal residue" evidence="2">
    <location>
        <position position="66"/>
    </location>
</feature>
<gene>
    <name evidence="2" type="ORF">BJ554DRAFT_3847</name>
</gene>
<evidence type="ECO:0000313" key="2">
    <source>
        <dbReference type="EMBL" id="KAG5456420.1"/>
    </source>
</evidence>
<proteinExistence type="predicted"/>
<organism evidence="2 3">
    <name type="scientific">Olpidium bornovanus</name>
    <dbReference type="NCBI Taxonomy" id="278681"/>
    <lineage>
        <taxon>Eukaryota</taxon>
        <taxon>Fungi</taxon>
        <taxon>Fungi incertae sedis</taxon>
        <taxon>Olpidiomycota</taxon>
        <taxon>Olpidiomycotina</taxon>
        <taxon>Olpidiomycetes</taxon>
        <taxon>Olpidiales</taxon>
        <taxon>Olpidiaceae</taxon>
        <taxon>Olpidium</taxon>
    </lineage>
</organism>
<accession>A0A8H7ZNP1</accession>
<sequence>MWNVLSSRAGIGAGAILARPPKITDGMIYAAARAVADSLTPEEKEAGQLYPRINRIRDVSAQVAAA</sequence>
<dbReference type="AlphaFoldDB" id="A0A8H7ZNP1"/>
<feature type="domain" description="Malic enzyme NAD-binding" evidence="1">
    <location>
        <begin position="10"/>
        <end position="65"/>
    </location>
</feature>
<comment type="caution">
    <text evidence="2">The sequence shown here is derived from an EMBL/GenBank/DDBJ whole genome shotgun (WGS) entry which is preliminary data.</text>
</comment>
<dbReference type="Pfam" id="PF03949">
    <property type="entry name" value="Malic_M"/>
    <property type="match status" value="1"/>
</dbReference>
<reference evidence="2 3" key="1">
    <citation type="journal article" name="Sci. Rep.">
        <title>Genome-scale phylogenetic analyses confirm Olpidium as the closest living zoosporic fungus to the non-flagellated, terrestrial fungi.</title>
        <authorList>
            <person name="Chang Y."/>
            <person name="Rochon D."/>
            <person name="Sekimoto S."/>
            <person name="Wang Y."/>
            <person name="Chovatia M."/>
            <person name="Sandor L."/>
            <person name="Salamov A."/>
            <person name="Grigoriev I.V."/>
            <person name="Stajich J.E."/>
            <person name="Spatafora J.W."/>
        </authorList>
    </citation>
    <scope>NUCLEOTIDE SEQUENCE [LARGE SCALE GENOMIC DNA]</scope>
    <source>
        <strain evidence="2">S191</strain>
    </source>
</reference>
<evidence type="ECO:0000313" key="3">
    <source>
        <dbReference type="Proteomes" id="UP000673691"/>
    </source>
</evidence>